<feature type="region of interest" description="Disordered" evidence="1">
    <location>
        <begin position="155"/>
        <end position="174"/>
    </location>
</feature>
<comment type="caution">
    <text evidence="2">The sequence shown here is derived from an EMBL/GenBank/DDBJ whole genome shotgun (WGS) entry which is preliminary data.</text>
</comment>
<name>A0A7U9KW34_9ACTN</name>
<reference evidence="2 3" key="1">
    <citation type="submission" date="2018-11" db="EMBL/GenBank/DDBJ databases">
        <title>Whole genome sequence of Streptomyces chrestomyceticus NBRC 13444(T).</title>
        <authorList>
            <person name="Komaki H."/>
            <person name="Tamura T."/>
        </authorList>
    </citation>
    <scope>NUCLEOTIDE SEQUENCE [LARGE SCALE GENOMIC DNA]</scope>
    <source>
        <strain evidence="2 3">NBRC 13444</strain>
    </source>
</reference>
<dbReference type="Proteomes" id="UP000287830">
    <property type="component" value="Unassembled WGS sequence"/>
</dbReference>
<evidence type="ECO:0000313" key="2">
    <source>
        <dbReference type="EMBL" id="GCD35628.1"/>
    </source>
</evidence>
<dbReference type="EMBL" id="BHZC01000001">
    <property type="protein sequence ID" value="GCD35628.1"/>
    <property type="molecule type" value="Genomic_DNA"/>
</dbReference>
<accession>A0A7U9KW34</accession>
<protein>
    <submittedName>
        <fullName evidence="2">Uncharacterized protein</fullName>
    </submittedName>
</protein>
<organism evidence="2 3">
    <name type="scientific">Streptomyces chrestomyceticus JCM 4735</name>
    <dbReference type="NCBI Taxonomy" id="1306181"/>
    <lineage>
        <taxon>Bacteria</taxon>
        <taxon>Bacillati</taxon>
        <taxon>Actinomycetota</taxon>
        <taxon>Actinomycetes</taxon>
        <taxon>Kitasatosporales</taxon>
        <taxon>Streptomycetaceae</taxon>
        <taxon>Streptomyces</taxon>
    </lineage>
</organism>
<evidence type="ECO:0000256" key="1">
    <source>
        <dbReference type="SAM" id="MobiDB-lite"/>
    </source>
</evidence>
<gene>
    <name evidence="2" type="ORF">OEIGOIKO_03374</name>
</gene>
<proteinExistence type="predicted"/>
<sequence length="174" mass="19979">MESRADSKRVRIEMESRASYRIMWLAGVRQLDLSQHCLKTFAECDRYNVNPNRRTQTLHLPAETPPAAWYLCALPIPWDWARNAHLAFEYAPGATWEGDALVGGLRVRLTNAVPVTGWGEHSIPQDAPRRLSYRYRTCRNWQFAWWLRTHRDVPDAPPSPRGEAADGPQQLTLG</sequence>
<dbReference type="AlphaFoldDB" id="A0A7U9KW34"/>
<evidence type="ECO:0000313" key="3">
    <source>
        <dbReference type="Proteomes" id="UP000287830"/>
    </source>
</evidence>